<evidence type="ECO:0000259" key="6">
    <source>
        <dbReference type="Pfam" id="PF12708"/>
    </source>
</evidence>
<dbReference type="PANTHER" id="PTHR31339:SF9">
    <property type="entry name" value="PLASMIN AND FIBRONECTIN-BINDING PROTEIN A"/>
    <property type="match status" value="1"/>
</dbReference>
<dbReference type="InterPro" id="IPR024535">
    <property type="entry name" value="RHGA/B-epi-like_pectate_lyase"/>
</dbReference>
<dbReference type="Pfam" id="PF12708">
    <property type="entry name" value="Pect-lyase_RHGA_epim"/>
    <property type="match status" value="1"/>
</dbReference>
<dbReference type="RefSeq" id="WP_220115119.1">
    <property type="nucleotide sequence ID" value="NZ_JAHZSV010000048.1"/>
</dbReference>
<proteinExistence type="inferred from homology"/>
<sequence length="533" mass="58575">MKNTKEVPFFILLFLSMNLLWGQEYMITDFGAKPDGTTLNTKTIQSAIDKVSKKGGGKIIFPRGEFLSGSISLKSNIELHLQKGSVLLGSTDPDDYGQDDPKGPDLDENKVTPSRMALIVANNVTNIALTGQGTIDGQGMALAVTIDSLHHLGVRRVHNYNYRRMRPNEGSRPMLFAFTESKEITVTGLHLKNSACWGLFFERCSDMVLDSLKVTNRAFWNNDGMDITDCKNVKVTNCNLDTADDGICLKSHTPGYFNDNIYVANCTIRSSASAVKFGTASHGGFKNITIANIKVFDTFRSAIAIESVDGGDIENIKVSNVIAENTGNAIFIRLGHRAGEKPGTIKNVHIKDVKVQVPFGRPDIDYDLRGPEVDFFHNPFPSSIVGIPGHNVQNVILENIDISFPGRASKAMGYIPLNDLDRVPEKIDDYPEFSMFGELPAWGFYVRHAEGVTFKNVTINARNTDFRPAYVFDRVQNISITDSDVVPVSTADQLVLKDAKNISISNVKVDGKSIAKIPVYGITLGLEGIESLD</sequence>
<evidence type="ECO:0000256" key="2">
    <source>
        <dbReference type="ARBA" id="ARBA00022801"/>
    </source>
</evidence>
<evidence type="ECO:0000313" key="8">
    <source>
        <dbReference type="Proteomes" id="UP001196136"/>
    </source>
</evidence>
<dbReference type="InterPro" id="IPR011050">
    <property type="entry name" value="Pectin_lyase_fold/virulence"/>
</dbReference>
<dbReference type="SUPFAM" id="SSF51126">
    <property type="entry name" value="Pectin lyase-like"/>
    <property type="match status" value="2"/>
</dbReference>
<organism evidence="7 8">
    <name type="scientific">Flagellimonas abyssi</name>
    <dbReference type="NCBI Taxonomy" id="2864871"/>
    <lineage>
        <taxon>Bacteria</taxon>
        <taxon>Pseudomonadati</taxon>
        <taxon>Bacteroidota</taxon>
        <taxon>Flavobacteriia</taxon>
        <taxon>Flavobacteriales</taxon>
        <taxon>Flavobacteriaceae</taxon>
        <taxon>Flagellimonas</taxon>
    </lineage>
</organism>
<dbReference type="InterPro" id="IPR051801">
    <property type="entry name" value="GH28_Enzymes"/>
</dbReference>
<dbReference type="InterPro" id="IPR000743">
    <property type="entry name" value="Glyco_hydro_28"/>
</dbReference>
<keyword evidence="8" id="KW-1185">Reference proteome</keyword>
<evidence type="ECO:0000313" key="7">
    <source>
        <dbReference type="EMBL" id="MBW8201829.1"/>
    </source>
</evidence>
<keyword evidence="2 4" id="KW-0378">Hydrolase</keyword>
<dbReference type="Gene3D" id="2.160.20.10">
    <property type="entry name" value="Single-stranded right-handed beta-helix, Pectin lyase-like"/>
    <property type="match status" value="1"/>
</dbReference>
<feature type="compositionally biased region" description="Basic and acidic residues" evidence="5">
    <location>
        <begin position="99"/>
        <end position="109"/>
    </location>
</feature>
<dbReference type="PANTHER" id="PTHR31339">
    <property type="entry name" value="PECTIN LYASE-RELATED"/>
    <property type="match status" value="1"/>
</dbReference>
<feature type="region of interest" description="Disordered" evidence="5">
    <location>
        <begin position="90"/>
        <end position="109"/>
    </location>
</feature>
<dbReference type="EMBL" id="JAHZSV010000048">
    <property type="protein sequence ID" value="MBW8201829.1"/>
    <property type="molecule type" value="Genomic_DNA"/>
</dbReference>
<name>A0ABS7EXX0_9FLAO</name>
<dbReference type="SMART" id="SM00710">
    <property type="entry name" value="PbH1"/>
    <property type="match status" value="6"/>
</dbReference>
<dbReference type="Proteomes" id="UP001196136">
    <property type="component" value="Unassembled WGS sequence"/>
</dbReference>
<protein>
    <submittedName>
        <fullName evidence="7">Glycoside hydrolase family 28 protein</fullName>
    </submittedName>
</protein>
<comment type="similarity">
    <text evidence="1 4">Belongs to the glycosyl hydrolase 28 family.</text>
</comment>
<dbReference type="InterPro" id="IPR012334">
    <property type="entry name" value="Pectin_lyas_fold"/>
</dbReference>
<accession>A0ABS7EXX0</accession>
<evidence type="ECO:0000256" key="1">
    <source>
        <dbReference type="ARBA" id="ARBA00008834"/>
    </source>
</evidence>
<reference evidence="7 8" key="1">
    <citation type="submission" date="2021-08" db="EMBL/GenBank/DDBJ databases">
        <title>Muricauda profundi sp. nov., a marine bacterium isolated from deep seawater of the Mariana Trench.</title>
        <authorList>
            <person name="Wei Y."/>
        </authorList>
    </citation>
    <scope>NUCLEOTIDE SEQUENCE [LARGE SCALE GENOMIC DNA]</scope>
    <source>
        <strain evidence="7 8">W52</strain>
    </source>
</reference>
<evidence type="ECO:0000256" key="4">
    <source>
        <dbReference type="RuleBase" id="RU361169"/>
    </source>
</evidence>
<gene>
    <name evidence="7" type="ORF">K1F36_18560</name>
</gene>
<comment type="caution">
    <text evidence="7">The sequence shown here is derived from an EMBL/GenBank/DDBJ whole genome shotgun (WGS) entry which is preliminary data.</text>
</comment>
<dbReference type="Pfam" id="PF00295">
    <property type="entry name" value="Glyco_hydro_28"/>
    <property type="match status" value="1"/>
</dbReference>
<feature type="domain" description="Rhamnogalacturonase A/B/Epimerase-like pectate lyase" evidence="6">
    <location>
        <begin position="27"/>
        <end position="79"/>
    </location>
</feature>
<keyword evidence="3 4" id="KW-0326">Glycosidase</keyword>
<dbReference type="InterPro" id="IPR006626">
    <property type="entry name" value="PbH1"/>
</dbReference>
<evidence type="ECO:0000256" key="5">
    <source>
        <dbReference type="SAM" id="MobiDB-lite"/>
    </source>
</evidence>
<evidence type="ECO:0000256" key="3">
    <source>
        <dbReference type="ARBA" id="ARBA00023295"/>
    </source>
</evidence>
<dbReference type="GO" id="GO:0016787">
    <property type="term" value="F:hydrolase activity"/>
    <property type="evidence" value="ECO:0007669"/>
    <property type="project" value="UniProtKB-KW"/>
</dbReference>